<dbReference type="SUPFAM" id="SSF51905">
    <property type="entry name" value="FAD/NAD(P)-binding domain"/>
    <property type="match status" value="1"/>
</dbReference>
<evidence type="ECO:0000256" key="7">
    <source>
        <dbReference type="ARBA" id="ARBA00023033"/>
    </source>
</evidence>
<evidence type="ECO:0000256" key="6">
    <source>
        <dbReference type="ARBA" id="ARBA00023002"/>
    </source>
</evidence>
<name>A0A2R4BQ51_THAAR</name>
<accession>A0A2R4BQ51</accession>
<dbReference type="GO" id="GO:0071949">
    <property type="term" value="F:FAD binding"/>
    <property type="evidence" value="ECO:0007669"/>
    <property type="project" value="InterPro"/>
</dbReference>
<comment type="cofactor">
    <cofactor evidence="1">
        <name>FAD</name>
        <dbReference type="ChEBI" id="CHEBI:57692"/>
    </cofactor>
</comment>
<dbReference type="PANTHER" id="PTHR43876">
    <property type="entry name" value="UBIQUINONE BIOSYNTHESIS MONOOXYGENASE COQ6, MITOCHONDRIAL"/>
    <property type="match status" value="1"/>
</dbReference>
<keyword evidence="7" id="KW-0503">Monooxygenase</keyword>
<dbReference type="Proteomes" id="UP000241885">
    <property type="component" value="Chromosome"/>
</dbReference>
<proteinExistence type="inferred from homology"/>
<dbReference type="PRINTS" id="PR00420">
    <property type="entry name" value="RNGMNOXGNASE"/>
</dbReference>
<organism evidence="9 10">
    <name type="scientific">Thauera aromatica K172</name>
    <dbReference type="NCBI Taxonomy" id="44139"/>
    <lineage>
        <taxon>Bacteria</taxon>
        <taxon>Pseudomonadati</taxon>
        <taxon>Pseudomonadota</taxon>
        <taxon>Betaproteobacteria</taxon>
        <taxon>Rhodocyclales</taxon>
        <taxon>Zoogloeaceae</taxon>
        <taxon>Thauera</taxon>
    </lineage>
</organism>
<dbReference type="GO" id="GO:0004497">
    <property type="term" value="F:monooxygenase activity"/>
    <property type="evidence" value="ECO:0007669"/>
    <property type="project" value="UniProtKB-KW"/>
</dbReference>
<dbReference type="PANTHER" id="PTHR43876:SF7">
    <property type="entry name" value="UBIQUINONE BIOSYNTHESIS MONOOXYGENASE COQ6, MITOCHONDRIAL"/>
    <property type="match status" value="1"/>
</dbReference>
<dbReference type="InterPro" id="IPR002938">
    <property type="entry name" value="FAD-bd"/>
</dbReference>
<dbReference type="GO" id="GO:0016705">
    <property type="term" value="F:oxidoreductase activity, acting on paired donors, with incorporation or reduction of molecular oxygen"/>
    <property type="evidence" value="ECO:0007669"/>
    <property type="project" value="InterPro"/>
</dbReference>
<keyword evidence="4" id="KW-0285">Flavoprotein</keyword>
<dbReference type="Gene3D" id="3.50.50.60">
    <property type="entry name" value="FAD/NAD(P)-binding domain"/>
    <property type="match status" value="2"/>
</dbReference>
<keyword evidence="5" id="KW-0274">FAD</keyword>
<dbReference type="Pfam" id="PF01494">
    <property type="entry name" value="FAD_binding_3"/>
    <property type="match status" value="1"/>
</dbReference>
<evidence type="ECO:0000256" key="4">
    <source>
        <dbReference type="ARBA" id="ARBA00022630"/>
    </source>
</evidence>
<reference evidence="9 10" key="1">
    <citation type="submission" date="2018-03" db="EMBL/GenBank/DDBJ databases">
        <title>Complete genome sequence of Thauera aromatica, a model organism for studying aromatic compound degradation under denitrifying conditions.</title>
        <authorList>
            <person name="Lo H.-Y."/>
            <person name="Goris T."/>
            <person name="Boll M."/>
            <person name="Mueller J.A."/>
        </authorList>
    </citation>
    <scope>NUCLEOTIDE SEQUENCE [LARGE SCALE GENOMIC DNA]</scope>
    <source>
        <strain evidence="9 10">K172</strain>
    </source>
</reference>
<evidence type="ECO:0000313" key="10">
    <source>
        <dbReference type="Proteomes" id="UP000241885"/>
    </source>
</evidence>
<dbReference type="InterPro" id="IPR036188">
    <property type="entry name" value="FAD/NAD-bd_sf"/>
</dbReference>
<dbReference type="InterPro" id="IPR010971">
    <property type="entry name" value="UbiH/COQ6"/>
</dbReference>
<dbReference type="EMBL" id="CP028339">
    <property type="protein sequence ID" value="AVR89344.1"/>
    <property type="molecule type" value="Genomic_DNA"/>
</dbReference>
<evidence type="ECO:0000256" key="1">
    <source>
        <dbReference type="ARBA" id="ARBA00001974"/>
    </source>
</evidence>
<dbReference type="KEGG" id="tak:Tharo_2447"/>
<feature type="domain" description="FAD-binding" evidence="8">
    <location>
        <begin position="11"/>
        <end position="311"/>
    </location>
</feature>
<dbReference type="OrthoDB" id="9769565at2"/>
<dbReference type="NCBIfam" id="TIGR01988">
    <property type="entry name" value="Ubi-OHases"/>
    <property type="match status" value="1"/>
</dbReference>
<dbReference type="UniPathway" id="UPA00232"/>
<comment type="similarity">
    <text evidence="3">Belongs to the UbiH/COQ6 family.</text>
</comment>
<keyword evidence="10" id="KW-1185">Reference proteome</keyword>
<dbReference type="GO" id="GO:0006744">
    <property type="term" value="P:ubiquinone biosynthetic process"/>
    <property type="evidence" value="ECO:0007669"/>
    <property type="project" value="UniProtKB-UniPathway"/>
</dbReference>
<evidence type="ECO:0000259" key="8">
    <source>
        <dbReference type="Pfam" id="PF01494"/>
    </source>
</evidence>
<protein>
    <submittedName>
        <fullName evidence="9">2-octaprenyl-6-methoxyphenol hydroxylase</fullName>
    </submittedName>
</protein>
<dbReference type="AlphaFoldDB" id="A0A2R4BQ51"/>
<evidence type="ECO:0000256" key="2">
    <source>
        <dbReference type="ARBA" id="ARBA00004749"/>
    </source>
</evidence>
<keyword evidence="6" id="KW-0560">Oxidoreductase</keyword>
<comment type="pathway">
    <text evidence="2">Cofactor biosynthesis; ubiquinone biosynthesis.</text>
</comment>
<evidence type="ECO:0000256" key="3">
    <source>
        <dbReference type="ARBA" id="ARBA00005349"/>
    </source>
</evidence>
<dbReference type="InterPro" id="IPR051205">
    <property type="entry name" value="UbiH/COQ6_monooxygenase"/>
</dbReference>
<gene>
    <name evidence="9" type="ORF">Tharo_2447</name>
</gene>
<evidence type="ECO:0000256" key="5">
    <source>
        <dbReference type="ARBA" id="ARBA00022827"/>
    </source>
</evidence>
<evidence type="ECO:0000313" key="9">
    <source>
        <dbReference type="EMBL" id="AVR89344.1"/>
    </source>
</evidence>
<sequence>MAEGADERVHDLLIVGAGPVGLALALALKDTGLDVVLVDARTRAAVAADPRDLALAHGSRLMLERLGVWEAIPKTAIEHIHVSQQGGLGRTLIDAAEHGLPALGYVVSAGALAAALRATVDAAGITVMDEAEVTGLVPAADAVTARLGGAGRAGATLRARLAACAEGGLRADDPEVVELDYRQDALIAALDVAGGHRHTAFERFTGEGPLALLPRGEGYALVHVVRRESADELLGLDAAAYLAHLQVRLGHRVRLTGVGPRRRYPLQLRYRRAVTGVRTVWLGNAAQTLHPVAGQGFNLALRDVWALADLLLRRGAEATARAVAGTKEAGVKGAGSKGAGSKEAAFDPGCAALLAAYAHARDVDRFGTMRFTDSLVRVFSNDFAPLRHARGAALFALDLLPPLRGFIARRMMFGARAWP</sequence>
<dbReference type="RefSeq" id="WP_107221479.1">
    <property type="nucleotide sequence ID" value="NZ_CP028339.1"/>
</dbReference>